<keyword evidence="7" id="KW-0433">Leucine-rich repeat</keyword>
<evidence type="ECO:0000256" key="4">
    <source>
        <dbReference type="ARBA" id="ARBA00009868"/>
    </source>
</evidence>
<dbReference type="Pfam" id="PF20178">
    <property type="entry name" value="ToxA_N"/>
    <property type="match status" value="1"/>
</dbReference>
<keyword evidence="12" id="KW-0843">Virulence</keyword>
<evidence type="ECO:0000256" key="9">
    <source>
        <dbReference type="ARBA" id="ARBA00022737"/>
    </source>
</evidence>
<evidence type="ECO:0000256" key="2">
    <source>
        <dbReference type="ARBA" id="ARBA00004192"/>
    </source>
</evidence>
<dbReference type="GO" id="GO:0030430">
    <property type="term" value="C:host cell cytoplasm"/>
    <property type="evidence" value="ECO:0007669"/>
    <property type="project" value="UniProtKB-SubCell"/>
</dbReference>
<accession>A0A5E7RRY7</accession>
<dbReference type="GO" id="GO:0016567">
    <property type="term" value="P:protein ubiquitination"/>
    <property type="evidence" value="ECO:0007669"/>
    <property type="project" value="InterPro"/>
</dbReference>
<evidence type="ECO:0000256" key="5">
    <source>
        <dbReference type="ARBA" id="ARBA00012483"/>
    </source>
</evidence>
<comment type="subcellular location">
    <subcellularLocation>
        <location evidence="2">Host cytoplasm</location>
    </subcellularLocation>
    <subcellularLocation>
        <location evidence="3">Secreted</location>
    </subcellularLocation>
</comment>
<feature type="domain" description="NEL" evidence="15">
    <location>
        <begin position="1318"/>
        <end position="1606"/>
    </location>
</feature>
<organism evidence="16 17">
    <name type="scientific">Pseudomonas fluorescens</name>
    <dbReference type="NCBI Taxonomy" id="294"/>
    <lineage>
        <taxon>Bacteria</taxon>
        <taxon>Pseudomonadati</taxon>
        <taxon>Pseudomonadota</taxon>
        <taxon>Gammaproteobacteria</taxon>
        <taxon>Pseudomonadales</taxon>
        <taxon>Pseudomonadaceae</taxon>
        <taxon>Pseudomonas</taxon>
    </lineage>
</organism>
<sequence>MPSETSKTTPVAAPLTPQQRLEAVLEHTGDLDKAQVLLASIPEWLATDDLTVVQALKTAFEQSFLAQGKVATALEALKPLDEFCNEQMTAFFNSKWTIEFDVERDMLDITTKKYASTGLGPLGSLAQETTTSRSLLHAAMENFTAEEAKGGVPLVEAVIRIDGEVQTGAETTFAQFATLCRELDLGARYQRHISTALALPAKPITGAPVDNRASTADIRRLKVLDMQVALHIARLKKDITQPAYTTLLSALEQDLPAAQTKDALFDGGPVRWQGLMIHDVCICGVLVFTKASIDTAPKARCVVYMPNEPRRPLYEYASLDDFKTYLTLHLQSTSYRKSFVEQYLHGHDKSDFFTAFDKGRTLGTLTAAPADTCMADFFFSTFVSKTQQDARFLAVPTEQVDQQQREKAVQLLESGGLLLLNAAALFVPVVGQLMLVAAAVDIVSEIYEGVADWTRGERTEALSHLLNVVESLAQLAAFAAGGKIITAVNKSIKEQTAFFDGFEAVTRTDGKAGLWKPDLETYKQTTPLPADVQADSQGIYRHAGLASVVMDGAAYRVSRSAEGAPWTLNHPVRTEAFQPAVERNVEGGWRHVYEHAHEWHDTAYALGRTSPRLSDLGTDLDGLADITELSTDQLHYLHERNLKLPQRLDDCVERVKIDRTLDAMIEVMESGESANTDFIQEQLYTLPRLPGWPAERFIEVRDANDRVVSRFPETAAHNDDINSVHVSQTQLDSGQLLDTVISGLYPTEVEAMIGRTTTESKSQLLANKIGASLKSNRQPLREWLYKTYDGTATGDVSTLRELAPGLPTRVCQELLEHASGRDRLFLRDRKLLGIDLSRQVRQAQAAIRQDRALTGLRFPSLANADSDKLALGLMDRVQGWDEGYRLELRQGSTTGALLDSVGEAEAPSHGVIVKTSSGYQVTQRKGNVSSTLTSNSLLQSIIDALPATQRTGLGITGDDTLDVPMLRARLSRAAAGDPARMARVLRGERSETAKHLISCVQGDSPAASTHSRGLIRKVRKLYPLFTDAQVSSFLDAAGSTRMMQENRLKELGQQFKKLRAVLLAWREDEVQMKTLPGSLNDIRANRRQVANAIENCWRRVPPPHWPRDQPFTTLKFERNPSGPLPVLTEQDVAHVRHLSIKDMDAGDALAYFLKPFKGLVRLELDRNQLTRLPEMLSHMPDLEHVSLDGNQIALTEHTLRKLAEMRNLRTLGLSGNRLGATIDVSKMFDLRSLFLSGTHATELPVGLSRLPYLDMVDLRGNEIRELPDWLFQIPRNLAETINLRYNPVSAASRLKLEAYRDLTGIGMGLLDDKSYVLNEQRARDLWMPQPAEETYASRHRAWVALKNEPGSDGFFELLADLGNSADNRFVREDMTRRVWSVIEATETDSALRDQLLSMAVKANCADSAATIFSNLEVAVDIDTVVRQSVNAHDQAARLLSLGRRLFRQDSLARIAREQVAGDPTLDPVEVELAYRSGLADRLELVGQPRHMRYASLGGVTPERLNAAYSQVLAAELSPELSTYISSRSFWIDFLRQHHGKQFSDLAEPFHTRMETAFENQATLGATYRTRVDDIAEEMKQAEAALLKRLTEAAMRADESKTCFALD</sequence>
<keyword evidence="8 14" id="KW-0808">Transferase</keyword>
<evidence type="ECO:0000256" key="14">
    <source>
        <dbReference type="PROSITE-ProRule" id="PRU01398"/>
    </source>
</evidence>
<dbReference type="Pfam" id="PF14496">
    <property type="entry name" value="NEL"/>
    <property type="match status" value="1"/>
</dbReference>
<dbReference type="EC" id="2.3.2.27" evidence="5"/>
<evidence type="ECO:0000256" key="1">
    <source>
        <dbReference type="ARBA" id="ARBA00000900"/>
    </source>
</evidence>
<keyword evidence="6 14" id="KW-0964">Secreted</keyword>
<dbReference type="EMBL" id="CABVIY010000002">
    <property type="protein sequence ID" value="VVP77252.1"/>
    <property type="molecule type" value="Genomic_DNA"/>
</dbReference>
<comment type="catalytic activity">
    <reaction evidence="1">
        <text>S-ubiquitinyl-[E2 ubiquitin-conjugating enzyme]-L-cysteine + [acceptor protein]-L-lysine = [E2 ubiquitin-conjugating enzyme]-L-cysteine + N(6)-ubiquitinyl-[acceptor protein]-L-lysine.</text>
        <dbReference type="EC" id="2.3.2.27"/>
    </reaction>
</comment>
<evidence type="ECO:0000256" key="6">
    <source>
        <dbReference type="ARBA" id="ARBA00022525"/>
    </source>
</evidence>
<dbReference type="SMART" id="SM00369">
    <property type="entry name" value="LRR_TYP"/>
    <property type="match status" value="3"/>
</dbReference>
<evidence type="ECO:0000313" key="17">
    <source>
        <dbReference type="Proteomes" id="UP000326611"/>
    </source>
</evidence>
<comment type="PTM">
    <text evidence="14">Ubiquitinated in the presence of host E1 ubiquitin-activating enzyme, E2 ubiquitin-conjugating enzyme and ubiquitin.</text>
</comment>
<dbReference type="InterPro" id="IPR046673">
    <property type="entry name" value="ToxA_N"/>
</dbReference>
<proteinExistence type="inferred from homology"/>
<dbReference type="Gene3D" id="3.80.10.10">
    <property type="entry name" value="Ribonuclease Inhibitor"/>
    <property type="match status" value="1"/>
</dbReference>
<keyword evidence="10 14" id="KW-0833">Ubl conjugation pathway</keyword>
<dbReference type="Proteomes" id="UP000326611">
    <property type="component" value="Unassembled WGS sequence"/>
</dbReference>
<keyword evidence="13 14" id="KW-1035">Host cytoplasm</keyword>
<evidence type="ECO:0000256" key="13">
    <source>
        <dbReference type="ARBA" id="ARBA00023200"/>
    </source>
</evidence>
<dbReference type="RefSeq" id="WP_150770050.1">
    <property type="nucleotide sequence ID" value="NZ_CABVIY010000002.1"/>
</dbReference>
<evidence type="ECO:0000256" key="12">
    <source>
        <dbReference type="ARBA" id="ARBA00023026"/>
    </source>
</evidence>
<name>A0A5E7RRY7_PSEFL</name>
<dbReference type="GO" id="GO:0005576">
    <property type="term" value="C:extracellular region"/>
    <property type="evidence" value="ECO:0007669"/>
    <property type="project" value="UniProtKB-SubCell"/>
</dbReference>
<keyword evidence="9" id="KW-0677">Repeat</keyword>
<evidence type="ECO:0000313" key="16">
    <source>
        <dbReference type="EMBL" id="VVP77252.1"/>
    </source>
</evidence>
<evidence type="ECO:0000259" key="15">
    <source>
        <dbReference type="PROSITE" id="PS52053"/>
    </source>
</evidence>
<dbReference type="GO" id="GO:0061630">
    <property type="term" value="F:ubiquitin protein ligase activity"/>
    <property type="evidence" value="ECO:0007669"/>
    <property type="project" value="UniProtKB-EC"/>
</dbReference>
<keyword evidence="11 14" id="KW-0832">Ubl conjugation</keyword>
<evidence type="ECO:0000256" key="8">
    <source>
        <dbReference type="ARBA" id="ARBA00022679"/>
    </source>
</evidence>
<dbReference type="PANTHER" id="PTHR47114">
    <property type="match status" value="1"/>
</dbReference>
<evidence type="ECO:0000256" key="10">
    <source>
        <dbReference type="ARBA" id="ARBA00022786"/>
    </source>
</evidence>
<dbReference type="InterPro" id="IPR032675">
    <property type="entry name" value="LRR_dom_sf"/>
</dbReference>
<feature type="active site" description="Glycyl thioester intermediate" evidence="14">
    <location>
        <position position="1404"/>
    </location>
</feature>
<dbReference type="InterPro" id="IPR051071">
    <property type="entry name" value="LRR-bact_E3_ubiq_ligases"/>
</dbReference>
<dbReference type="InterPro" id="IPR029487">
    <property type="entry name" value="NEL_dom"/>
</dbReference>
<dbReference type="PANTHER" id="PTHR47114:SF2">
    <property type="entry name" value="OLIGODENDROCYTE-MYELIN GLYCOPROTEIN"/>
    <property type="match status" value="1"/>
</dbReference>
<evidence type="ECO:0000256" key="7">
    <source>
        <dbReference type="ARBA" id="ARBA00022614"/>
    </source>
</evidence>
<protein>
    <recommendedName>
        <fullName evidence="5">RING-type E3 ubiquitin transferase</fullName>
        <ecNumber evidence="5">2.3.2.27</ecNumber>
    </recommendedName>
</protein>
<reference evidence="16 17" key="1">
    <citation type="submission" date="2019-09" db="EMBL/GenBank/DDBJ databases">
        <authorList>
            <person name="Chandra G."/>
            <person name="Truman W A."/>
        </authorList>
    </citation>
    <scope>NUCLEOTIDE SEQUENCE [LARGE SCALE GENOMIC DNA]</scope>
    <source>
        <strain evidence="16">PS918</strain>
    </source>
</reference>
<dbReference type="PROSITE" id="PS52053">
    <property type="entry name" value="NEL"/>
    <property type="match status" value="1"/>
</dbReference>
<evidence type="ECO:0000256" key="11">
    <source>
        <dbReference type="ARBA" id="ARBA00022843"/>
    </source>
</evidence>
<dbReference type="Gene3D" id="1.20.58.360">
    <property type="entry name" value="Shigella T3SS effector IpaH defines"/>
    <property type="match status" value="1"/>
</dbReference>
<evidence type="ECO:0000256" key="3">
    <source>
        <dbReference type="ARBA" id="ARBA00004613"/>
    </source>
</evidence>
<dbReference type="OrthoDB" id="1467561at2"/>
<comment type="similarity">
    <text evidence="4 14">Belongs to the LRR-containing bacterial E3 ligase family.</text>
</comment>
<dbReference type="SUPFAM" id="SSF52058">
    <property type="entry name" value="L domain-like"/>
    <property type="match status" value="1"/>
</dbReference>
<gene>
    <name evidence="16" type="ORF">PS918_01970</name>
</gene>
<dbReference type="InterPro" id="IPR003591">
    <property type="entry name" value="Leu-rich_rpt_typical-subtyp"/>
</dbReference>